<evidence type="ECO:0000259" key="14">
    <source>
        <dbReference type="PROSITE" id="PS50109"/>
    </source>
</evidence>
<evidence type="ECO:0000256" key="8">
    <source>
        <dbReference type="ARBA" id="ARBA00022777"/>
    </source>
</evidence>
<dbReference type="Gene3D" id="3.30.565.10">
    <property type="entry name" value="Histidine kinase-like ATPase, C-terminal domain"/>
    <property type="match status" value="1"/>
</dbReference>
<keyword evidence="6 13" id="KW-0812">Transmembrane</keyword>
<keyword evidence="8 15" id="KW-0418">Kinase</keyword>
<feature type="transmembrane region" description="Helical" evidence="13">
    <location>
        <begin position="76"/>
        <end position="96"/>
    </location>
</feature>
<dbReference type="InterPro" id="IPR005467">
    <property type="entry name" value="His_kinase_dom"/>
</dbReference>
<dbReference type="Proteomes" id="UP000028525">
    <property type="component" value="Unassembled WGS sequence"/>
</dbReference>
<keyword evidence="11" id="KW-0902">Two-component regulatory system</keyword>
<dbReference type="InterPro" id="IPR004358">
    <property type="entry name" value="Sig_transdc_His_kin-like_C"/>
</dbReference>
<comment type="subcellular location">
    <subcellularLocation>
        <location evidence="2">Membrane</location>
    </subcellularLocation>
</comment>
<dbReference type="AlphaFoldDB" id="A0A084JPW4"/>
<dbReference type="InterPro" id="IPR036890">
    <property type="entry name" value="HATPase_C_sf"/>
</dbReference>
<comment type="caution">
    <text evidence="15">The sequence shown here is derived from an EMBL/GenBank/DDBJ whole genome shotgun (WGS) entry which is preliminary data.</text>
</comment>
<keyword evidence="16" id="KW-1185">Reference proteome</keyword>
<evidence type="ECO:0000256" key="5">
    <source>
        <dbReference type="ARBA" id="ARBA00022679"/>
    </source>
</evidence>
<dbReference type="InterPro" id="IPR036097">
    <property type="entry name" value="HisK_dim/P_sf"/>
</dbReference>
<dbReference type="InterPro" id="IPR003594">
    <property type="entry name" value="HATPase_dom"/>
</dbReference>
<dbReference type="SUPFAM" id="SSF47384">
    <property type="entry name" value="Homodimeric domain of signal transducing histidine kinase"/>
    <property type="match status" value="1"/>
</dbReference>
<feature type="transmembrane region" description="Helical" evidence="13">
    <location>
        <begin position="20"/>
        <end position="40"/>
    </location>
</feature>
<keyword evidence="7" id="KW-0547">Nucleotide-binding</keyword>
<keyword evidence="12 13" id="KW-0472">Membrane</keyword>
<evidence type="ECO:0000256" key="7">
    <source>
        <dbReference type="ARBA" id="ARBA00022741"/>
    </source>
</evidence>
<dbReference type="InterPro" id="IPR003661">
    <property type="entry name" value="HisK_dim/P_dom"/>
</dbReference>
<reference evidence="15 16" key="1">
    <citation type="submission" date="2014-07" db="EMBL/GenBank/DDBJ databases">
        <title>Draft genome of Clostridium celerecrescens 152B isolated from sediments associated with methane hydrate from Krishna Godavari basin.</title>
        <authorList>
            <person name="Honkalas V.S."/>
            <person name="Dabir A.P."/>
            <person name="Arora P."/>
            <person name="Dhakephalkar P.K."/>
        </authorList>
    </citation>
    <scope>NUCLEOTIDE SEQUENCE [LARGE SCALE GENOMIC DNA]</scope>
    <source>
        <strain evidence="15 16">152B</strain>
    </source>
</reference>
<dbReference type="PANTHER" id="PTHR45453:SF1">
    <property type="entry name" value="PHOSPHATE REGULON SENSOR PROTEIN PHOR"/>
    <property type="match status" value="1"/>
</dbReference>
<dbReference type="GO" id="GO:0000155">
    <property type="term" value="F:phosphorelay sensor kinase activity"/>
    <property type="evidence" value="ECO:0007669"/>
    <property type="project" value="InterPro"/>
</dbReference>
<dbReference type="Pfam" id="PF02518">
    <property type="entry name" value="HATPase_c"/>
    <property type="match status" value="1"/>
</dbReference>
<evidence type="ECO:0000256" key="6">
    <source>
        <dbReference type="ARBA" id="ARBA00022692"/>
    </source>
</evidence>
<dbReference type="EC" id="2.7.13.3" evidence="3"/>
<evidence type="ECO:0000256" key="1">
    <source>
        <dbReference type="ARBA" id="ARBA00000085"/>
    </source>
</evidence>
<evidence type="ECO:0000256" key="11">
    <source>
        <dbReference type="ARBA" id="ARBA00023012"/>
    </source>
</evidence>
<dbReference type="GO" id="GO:0004721">
    <property type="term" value="F:phosphoprotein phosphatase activity"/>
    <property type="evidence" value="ECO:0007669"/>
    <property type="project" value="TreeGrafter"/>
</dbReference>
<dbReference type="PANTHER" id="PTHR45453">
    <property type="entry name" value="PHOSPHATE REGULON SENSOR PROTEIN PHOR"/>
    <property type="match status" value="1"/>
</dbReference>
<name>A0A084JPW4_9FIRM</name>
<evidence type="ECO:0000256" key="13">
    <source>
        <dbReference type="SAM" id="Phobius"/>
    </source>
</evidence>
<keyword evidence="10 13" id="KW-1133">Transmembrane helix</keyword>
<evidence type="ECO:0000313" key="15">
    <source>
        <dbReference type="EMBL" id="KEZ90998.1"/>
    </source>
</evidence>
<gene>
    <name evidence="15" type="ORF">IO98_06380</name>
</gene>
<keyword evidence="9" id="KW-0067">ATP-binding</keyword>
<keyword evidence="5" id="KW-0808">Transferase</keyword>
<dbReference type="InterPro" id="IPR050351">
    <property type="entry name" value="BphY/WalK/GraS-like"/>
</dbReference>
<organism evidence="15 16">
    <name type="scientific">Lacrimispora celerecrescens</name>
    <dbReference type="NCBI Taxonomy" id="29354"/>
    <lineage>
        <taxon>Bacteria</taxon>
        <taxon>Bacillati</taxon>
        <taxon>Bacillota</taxon>
        <taxon>Clostridia</taxon>
        <taxon>Lachnospirales</taxon>
        <taxon>Lachnospiraceae</taxon>
        <taxon>Lacrimispora</taxon>
    </lineage>
</organism>
<evidence type="ECO:0000256" key="3">
    <source>
        <dbReference type="ARBA" id="ARBA00012438"/>
    </source>
</evidence>
<accession>A0A084JPW4</accession>
<dbReference type="STRING" id="29354.IO98_06380"/>
<dbReference type="FunFam" id="3.30.565.10:FF:000013">
    <property type="entry name" value="Two-component sensor histidine kinase"/>
    <property type="match status" value="1"/>
</dbReference>
<feature type="domain" description="Histidine kinase" evidence="14">
    <location>
        <begin position="161"/>
        <end position="377"/>
    </location>
</feature>
<dbReference type="SUPFAM" id="SSF55874">
    <property type="entry name" value="ATPase domain of HSP90 chaperone/DNA topoisomerase II/histidine kinase"/>
    <property type="match status" value="1"/>
</dbReference>
<dbReference type="GO" id="GO:0005886">
    <property type="term" value="C:plasma membrane"/>
    <property type="evidence" value="ECO:0007669"/>
    <property type="project" value="TreeGrafter"/>
</dbReference>
<proteinExistence type="predicted"/>
<evidence type="ECO:0000313" key="16">
    <source>
        <dbReference type="Proteomes" id="UP000028525"/>
    </source>
</evidence>
<dbReference type="PRINTS" id="PR00344">
    <property type="entry name" value="BCTRLSENSOR"/>
</dbReference>
<dbReference type="SMART" id="SM00387">
    <property type="entry name" value="HATPase_c"/>
    <property type="match status" value="1"/>
</dbReference>
<evidence type="ECO:0000256" key="4">
    <source>
        <dbReference type="ARBA" id="ARBA00022553"/>
    </source>
</evidence>
<dbReference type="EMBL" id="JPME01000008">
    <property type="protein sequence ID" value="KEZ90998.1"/>
    <property type="molecule type" value="Genomic_DNA"/>
</dbReference>
<keyword evidence="4" id="KW-0597">Phosphoprotein</keyword>
<dbReference type="GO" id="GO:0016036">
    <property type="term" value="P:cellular response to phosphate starvation"/>
    <property type="evidence" value="ECO:0007669"/>
    <property type="project" value="TreeGrafter"/>
</dbReference>
<protein>
    <recommendedName>
        <fullName evidence="3">histidine kinase</fullName>
        <ecNumber evidence="3">2.7.13.3</ecNumber>
    </recommendedName>
</protein>
<sequence length="377" mass="43513">MNYNLQEASGYRKFRQKMLWQLIIMAVISFSVIVVIYMMVWKGKVGNLLVKFFQRFLHMTQEEAFTTYHYVFRYNFGLFFLGAALIVFFLLLFIFLHRFTRYFDIINRGIDELVSEQDEFIQLVPEMAAIEEKLNTVRKTLADRAYRAQEAEQRKNDLIMYLAHDIRTPLTSVIGYLSLLDEAPDMPLEQRAKYVHITLEKAYRLENLVNEFFEITRYNSQQIKLEKQVVDLYYMLVQMADEFYPVLAPKGNTIAVQADENLTVYGDPAQLARVFNNILKNAVAYSNPHSEISISAGEWNRQVVITFRNQGTTIPAEELSSIFEKFYRLDKARASNTGGAGLGLAIAKEIITMHEGMITAESKNGITAFTVSLPVMN</sequence>
<dbReference type="Pfam" id="PF00512">
    <property type="entry name" value="HisKA"/>
    <property type="match status" value="1"/>
</dbReference>
<evidence type="ECO:0000256" key="10">
    <source>
        <dbReference type="ARBA" id="ARBA00022989"/>
    </source>
</evidence>
<comment type="catalytic activity">
    <reaction evidence="1">
        <text>ATP + protein L-histidine = ADP + protein N-phospho-L-histidine.</text>
        <dbReference type="EC" id="2.7.13.3"/>
    </reaction>
</comment>
<dbReference type="SMART" id="SM00388">
    <property type="entry name" value="HisKA"/>
    <property type="match status" value="1"/>
</dbReference>
<evidence type="ECO:0000256" key="12">
    <source>
        <dbReference type="ARBA" id="ARBA00023136"/>
    </source>
</evidence>
<evidence type="ECO:0000256" key="2">
    <source>
        <dbReference type="ARBA" id="ARBA00004370"/>
    </source>
</evidence>
<dbReference type="Gene3D" id="1.10.287.130">
    <property type="match status" value="1"/>
</dbReference>
<dbReference type="CDD" id="cd00082">
    <property type="entry name" value="HisKA"/>
    <property type="match status" value="1"/>
</dbReference>
<dbReference type="OrthoDB" id="9792991at2"/>
<dbReference type="PROSITE" id="PS50109">
    <property type="entry name" value="HIS_KIN"/>
    <property type="match status" value="1"/>
</dbReference>
<evidence type="ECO:0000256" key="9">
    <source>
        <dbReference type="ARBA" id="ARBA00022840"/>
    </source>
</evidence>
<dbReference type="GO" id="GO:0005524">
    <property type="term" value="F:ATP binding"/>
    <property type="evidence" value="ECO:0007669"/>
    <property type="project" value="UniProtKB-KW"/>
</dbReference>